<dbReference type="GO" id="GO:0005829">
    <property type="term" value="C:cytosol"/>
    <property type="evidence" value="ECO:0007669"/>
    <property type="project" value="TreeGrafter"/>
</dbReference>
<evidence type="ECO:0000256" key="2">
    <source>
        <dbReference type="ARBA" id="ARBA00004496"/>
    </source>
</evidence>
<keyword evidence="5" id="KW-0053">Apoptosis</keyword>
<accession>A0A6G1B4S1</accession>
<dbReference type="GO" id="GO:0090200">
    <property type="term" value="P:positive regulation of release of cytochrome c from mitochondria"/>
    <property type="evidence" value="ECO:0007669"/>
    <property type="project" value="UniProtKB-ARBA"/>
</dbReference>
<evidence type="ECO:0000256" key="3">
    <source>
        <dbReference type="ARBA" id="ARBA00015802"/>
    </source>
</evidence>
<dbReference type="Proteomes" id="UP000475037">
    <property type="component" value="Unassembled WGS sequence"/>
</dbReference>
<dbReference type="FunFam" id="1.10.437.10:FF:000010">
    <property type="entry name" value="BH3-interacting domain death agonist"/>
    <property type="match status" value="1"/>
</dbReference>
<dbReference type="SUPFAM" id="SSF56854">
    <property type="entry name" value="Bcl-2 inhibitors of programmed cell death"/>
    <property type="match status" value="1"/>
</dbReference>
<dbReference type="Pfam" id="PF06393">
    <property type="entry name" value="BID"/>
    <property type="match status" value="1"/>
</dbReference>
<evidence type="ECO:0000256" key="5">
    <source>
        <dbReference type="ARBA" id="ARBA00022703"/>
    </source>
</evidence>
<evidence type="ECO:0000313" key="14">
    <source>
        <dbReference type="EMBL" id="KAF0882764.1"/>
    </source>
</evidence>
<dbReference type="GO" id="GO:2001238">
    <property type="term" value="P:positive regulation of extrinsic apoptotic signaling pathway"/>
    <property type="evidence" value="ECO:0007669"/>
    <property type="project" value="TreeGrafter"/>
</dbReference>
<evidence type="ECO:0000256" key="10">
    <source>
        <dbReference type="ARBA" id="ARBA00057135"/>
    </source>
</evidence>
<feature type="compositionally biased region" description="Acidic residues" evidence="13">
    <location>
        <begin position="67"/>
        <end position="76"/>
    </location>
</feature>
<proteinExistence type="predicted"/>
<evidence type="ECO:0000313" key="15">
    <source>
        <dbReference type="Proteomes" id="UP000475037"/>
    </source>
</evidence>
<feature type="non-terminal residue" evidence="14">
    <location>
        <position position="1"/>
    </location>
</feature>
<dbReference type="GO" id="GO:0005741">
    <property type="term" value="C:mitochondrial outer membrane"/>
    <property type="evidence" value="ECO:0007669"/>
    <property type="project" value="UniProtKB-SubCell"/>
</dbReference>
<comment type="function">
    <text evidence="10">Induces caspases and apoptosis. Counters the protective effect of BCL2.</text>
</comment>
<gene>
    <name evidence="14" type="primary">Bid</name>
    <name evidence="14" type="ORF">FOF47_R10867</name>
</gene>
<sequence>VSNGSSLHDERITNLLLFGFLQNCSNYNFHRELEVLGRELPAPAYLEEDHDDELQTDGNRSSHFLDSEETDSESQEEIIQDIARQLAQIGDRMDHSIHPRLVNNLAIQFMNVNLSEEDRRKHLAATLEQVLQTYPKDMEKEKTMLMLAMVLAKKVADHTPSLLRDVFRTTVNFINQNLLTYVRNLVRNVRT</sequence>
<comment type="subcellular location">
    <subcellularLocation>
        <location evidence="2">Cytoplasm</location>
    </subcellularLocation>
    <subcellularLocation>
        <location evidence="1">Mitochondrion outer membrane</location>
    </subcellularLocation>
</comment>
<dbReference type="InterPro" id="IPR036834">
    <property type="entry name" value="Bcl-2-like_sf"/>
</dbReference>
<keyword evidence="8" id="KW-0472">Membrane</keyword>
<evidence type="ECO:0000256" key="4">
    <source>
        <dbReference type="ARBA" id="ARBA00022490"/>
    </source>
</evidence>
<dbReference type="PANTHER" id="PTHR35447:SF1">
    <property type="entry name" value="BH3-INTERACTING DOMAIN DEATH AGONIST"/>
    <property type="match status" value="1"/>
</dbReference>
<comment type="subunit">
    <text evidence="11">Forms heterodimers either with the pro-apoptotic protein BAX or the anti-apoptotic protein BCL2. Interacts with PLEKHN1.</text>
</comment>
<evidence type="ECO:0000256" key="13">
    <source>
        <dbReference type="SAM" id="MobiDB-lite"/>
    </source>
</evidence>
<evidence type="ECO:0000256" key="11">
    <source>
        <dbReference type="ARBA" id="ARBA00063031"/>
    </source>
</evidence>
<protein>
    <recommendedName>
        <fullName evidence="3">BH3-interacting domain death agonist</fullName>
    </recommendedName>
    <alternativeName>
        <fullName evidence="12">p22 BID</fullName>
    </alternativeName>
</protein>
<dbReference type="GO" id="GO:0035556">
    <property type="term" value="P:intracellular signal transduction"/>
    <property type="evidence" value="ECO:0007669"/>
    <property type="project" value="UniProtKB-ARBA"/>
</dbReference>
<dbReference type="AlphaFoldDB" id="A0A6G1B4S1"/>
<evidence type="ECO:0000256" key="8">
    <source>
        <dbReference type="ARBA" id="ARBA00023136"/>
    </source>
</evidence>
<name>A0A6G1B4S1_CROCR</name>
<comment type="caution">
    <text evidence="14">The sequence shown here is derived from an EMBL/GenBank/DDBJ whole genome shotgun (WGS) entry which is preliminary data.</text>
</comment>
<keyword evidence="7" id="KW-0496">Mitochondrion</keyword>
<dbReference type="GO" id="GO:0001836">
    <property type="term" value="P:release of cytochrome c from mitochondria"/>
    <property type="evidence" value="ECO:0007669"/>
    <property type="project" value="UniProtKB-ARBA"/>
</dbReference>
<evidence type="ECO:0000256" key="12">
    <source>
        <dbReference type="ARBA" id="ARBA00081055"/>
    </source>
</evidence>
<evidence type="ECO:0000256" key="7">
    <source>
        <dbReference type="ARBA" id="ARBA00023128"/>
    </source>
</evidence>
<feature type="region of interest" description="Disordered" evidence="13">
    <location>
        <begin position="53"/>
        <end position="76"/>
    </location>
</feature>
<dbReference type="GO" id="GO:2001244">
    <property type="term" value="P:positive regulation of intrinsic apoptotic signaling pathway"/>
    <property type="evidence" value="ECO:0007669"/>
    <property type="project" value="TreeGrafter"/>
</dbReference>
<dbReference type="GO" id="GO:0033554">
    <property type="term" value="P:cellular response to stress"/>
    <property type="evidence" value="ECO:0007669"/>
    <property type="project" value="UniProtKB-ARBA"/>
</dbReference>
<feature type="non-terminal residue" evidence="14">
    <location>
        <position position="191"/>
    </location>
</feature>
<comment type="function">
    <text evidence="9">Induces caspase activation and apoptosis. Allows the release of cytochrome c.</text>
</comment>
<dbReference type="EMBL" id="VOAJ01002526">
    <property type="protein sequence ID" value="KAF0882764.1"/>
    <property type="molecule type" value="Genomic_DNA"/>
</dbReference>
<dbReference type="PANTHER" id="PTHR35447">
    <property type="entry name" value="BH3-INTERACTING DOMAIN DEATH AGONIST"/>
    <property type="match status" value="1"/>
</dbReference>
<dbReference type="Gene3D" id="1.10.437.10">
    <property type="entry name" value="Blc2-like"/>
    <property type="match status" value="1"/>
</dbReference>
<evidence type="ECO:0000256" key="9">
    <source>
        <dbReference type="ARBA" id="ARBA00055577"/>
    </source>
</evidence>
<reference evidence="14 15" key="1">
    <citation type="submission" date="2019-11" db="EMBL/GenBank/DDBJ databases">
        <authorList>
            <person name="Yang C."/>
            <person name="Li F."/>
        </authorList>
    </citation>
    <scope>NUCLEOTIDE SEQUENCE [LARGE SCALE GENOMIC DNA]</scope>
    <source>
        <strain evidence="14">KB4526</strain>
        <tissue evidence="14">Muscle</tissue>
    </source>
</reference>
<keyword evidence="15" id="KW-1185">Reference proteome</keyword>
<keyword evidence="4" id="KW-0963">Cytoplasm</keyword>
<dbReference type="InterPro" id="IPR010479">
    <property type="entry name" value="BID"/>
</dbReference>
<keyword evidence="6" id="KW-1000">Mitochondrion outer membrane</keyword>
<evidence type="ECO:0000256" key="6">
    <source>
        <dbReference type="ARBA" id="ARBA00022787"/>
    </source>
</evidence>
<organism evidence="14 15">
    <name type="scientific">Crocuta crocuta</name>
    <name type="common">Spotted hyena</name>
    <dbReference type="NCBI Taxonomy" id="9678"/>
    <lineage>
        <taxon>Eukaryota</taxon>
        <taxon>Metazoa</taxon>
        <taxon>Chordata</taxon>
        <taxon>Craniata</taxon>
        <taxon>Vertebrata</taxon>
        <taxon>Euteleostomi</taxon>
        <taxon>Mammalia</taxon>
        <taxon>Eutheria</taxon>
        <taxon>Laurasiatheria</taxon>
        <taxon>Carnivora</taxon>
        <taxon>Feliformia</taxon>
        <taxon>Hyaenidae</taxon>
        <taxon>Crocuta</taxon>
    </lineage>
</organism>
<dbReference type="PIRSF" id="PIRSF038018">
    <property type="entry name" value="BID"/>
    <property type="match status" value="1"/>
</dbReference>
<evidence type="ECO:0000256" key="1">
    <source>
        <dbReference type="ARBA" id="ARBA00004294"/>
    </source>
</evidence>